<keyword evidence="3 9" id="KW-0489">Methyltransferase</keyword>
<dbReference type="AlphaFoldDB" id="A0A9P1RAI3"/>
<dbReference type="PRINTS" id="PR00507">
    <property type="entry name" value="N12N6MTFRASE"/>
</dbReference>
<dbReference type="GO" id="GO:0009007">
    <property type="term" value="F:site-specific DNA-methyltransferase (adenine-specific) activity"/>
    <property type="evidence" value="ECO:0007669"/>
    <property type="project" value="UniProtKB-EC"/>
</dbReference>
<dbReference type="PANTHER" id="PTHR42933:SF1">
    <property type="entry name" value="SITE-SPECIFIC DNA-METHYLTRANSFERASE (ADENINE-SPECIFIC)"/>
    <property type="match status" value="1"/>
</dbReference>
<dbReference type="InterPro" id="IPR029063">
    <property type="entry name" value="SAM-dependent_MTases_sf"/>
</dbReference>
<name>A0A9P1RAI3_PSEAI</name>
<reference evidence="10" key="1">
    <citation type="submission" date="2015-06" db="EMBL/GenBank/DDBJ databases">
        <authorList>
            <person name="Radhakrishnan Rajesh"/>
            <person name="Underwood Anthony"/>
            <person name="Al-Shahib Ali"/>
        </authorList>
    </citation>
    <scope>NUCLEOTIDE SEQUENCE [LARGE SCALE GENOMIC DNA]</scope>
    <source>
        <strain evidence="10">P19_London_7_VIM_2_05_10</strain>
    </source>
</reference>
<keyword evidence="4" id="KW-0808">Transferase</keyword>
<sequence length="253" mass="28255">MEFRGRHHLWQVFADAVAFMAFAISNSCDMRMRDERERRYMEGIGRYSSAEQARFPQIFQALCETLEAKPGDILGKIFEELGLANADRGQFFTPFHIGQLMAQLLIDPVKQASEIKRWGFITLNEPACGAGAMVIAFAQSMFERGINYQQHLHVTAQDIDERAVHMAYVQLSLLGVPAVVIHGNTLLVENRGEWLTPMHVAGKWRERLNLRHAFEAMTSLLSGIQPDGSEQAAGGNVVRPKKASGMAAQLALL</sequence>
<dbReference type="GO" id="GO:0003677">
    <property type="term" value="F:DNA binding"/>
    <property type="evidence" value="ECO:0007669"/>
    <property type="project" value="InterPro"/>
</dbReference>
<dbReference type="EMBL" id="CVVU01000245">
    <property type="protein sequence ID" value="CRP82682.1"/>
    <property type="molecule type" value="Genomic_DNA"/>
</dbReference>
<evidence type="ECO:0000256" key="4">
    <source>
        <dbReference type="ARBA" id="ARBA00022679"/>
    </source>
</evidence>
<evidence type="ECO:0000256" key="6">
    <source>
        <dbReference type="ARBA" id="ARBA00022747"/>
    </source>
</evidence>
<evidence type="ECO:0000313" key="10">
    <source>
        <dbReference type="Proteomes" id="UP000045039"/>
    </source>
</evidence>
<evidence type="ECO:0000256" key="7">
    <source>
        <dbReference type="ARBA" id="ARBA00047942"/>
    </source>
</evidence>
<dbReference type="GO" id="GO:0032259">
    <property type="term" value="P:methylation"/>
    <property type="evidence" value="ECO:0007669"/>
    <property type="project" value="UniProtKB-KW"/>
</dbReference>
<keyword evidence="5" id="KW-0949">S-adenosyl-L-methionine</keyword>
<dbReference type="PANTHER" id="PTHR42933">
    <property type="entry name" value="SLR6095 PROTEIN"/>
    <property type="match status" value="1"/>
</dbReference>
<dbReference type="Proteomes" id="UP000045039">
    <property type="component" value="Unassembled WGS sequence"/>
</dbReference>
<evidence type="ECO:0000256" key="2">
    <source>
        <dbReference type="ARBA" id="ARBA00011900"/>
    </source>
</evidence>
<dbReference type="GO" id="GO:0009307">
    <property type="term" value="P:DNA restriction-modification system"/>
    <property type="evidence" value="ECO:0007669"/>
    <property type="project" value="UniProtKB-KW"/>
</dbReference>
<organism evidence="9 10">
    <name type="scientific">Pseudomonas aeruginosa</name>
    <dbReference type="NCBI Taxonomy" id="287"/>
    <lineage>
        <taxon>Bacteria</taxon>
        <taxon>Pseudomonadati</taxon>
        <taxon>Pseudomonadota</taxon>
        <taxon>Gammaproteobacteria</taxon>
        <taxon>Pseudomonadales</taxon>
        <taxon>Pseudomonadaceae</taxon>
        <taxon>Pseudomonas</taxon>
    </lineage>
</organism>
<evidence type="ECO:0000313" key="9">
    <source>
        <dbReference type="EMBL" id="CRP82682.1"/>
    </source>
</evidence>
<gene>
    <name evidence="9" type="ORF">PAERUG_P19_London_7_VIM_2_05_10_05695</name>
</gene>
<dbReference type="Gene3D" id="3.40.50.150">
    <property type="entry name" value="Vaccinia Virus protein VP39"/>
    <property type="match status" value="1"/>
</dbReference>
<comment type="similarity">
    <text evidence="1">Belongs to the N(4)/N(6)-methyltransferase family.</text>
</comment>
<accession>A0A9P1RAI3</accession>
<comment type="catalytic activity">
    <reaction evidence="7">
        <text>a 2'-deoxyadenosine in DNA + S-adenosyl-L-methionine = an N(6)-methyl-2'-deoxyadenosine in DNA + S-adenosyl-L-homocysteine + H(+)</text>
        <dbReference type="Rhea" id="RHEA:15197"/>
        <dbReference type="Rhea" id="RHEA-COMP:12418"/>
        <dbReference type="Rhea" id="RHEA-COMP:12419"/>
        <dbReference type="ChEBI" id="CHEBI:15378"/>
        <dbReference type="ChEBI" id="CHEBI:57856"/>
        <dbReference type="ChEBI" id="CHEBI:59789"/>
        <dbReference type="ChEBI" id="CHEBI:90615"/>
        <dbReference type="ChEBI" id="CHEBI:90616"/>
        <dbReference type="EC" id="2.1.1.72"/>
    </reaction>
</comment>
<dbReference type="InterPro" id="IPR003356">
    <property type="entry name" value="DNA_methylase_A-5"/>
</dbReference>
<dbReference type="SUPFAM" id="SSF53335">
    <property type="entry name" value="S-adenosyl-L-methionine-dependent methyltransferases"/>
    <property type="match status" value="1"/>
</dbReference>
<dbReference type="GO" id="GO:0008170">
    <property type="term" value="F:N-methyltransferase activity"/>
    <property type="evidence" value="ECO:0007669"/>
    <property type="project" value="InterPro"/>
</dbReference>
<evidence type="ECO:0000256" key="3">
    <source>
        <dbReference type="ARBA" id="ARBA00022603"/>
    </source>
</evidence>
<evidence type="ECO:0000256" key="1">
    <source>
        <dbReference type="ARBA" id="ARBA00006594"/>
    </source>
</evidence>
<comment type="caution">
    <text evidence="9">The sequence shown here is derived from an EMBL/GenBank/DDBJ whole genome shotgun (WGS) entry which is preliminary data.</text>
</comment>
<dbReference type="InterPro" id="IPR051537">
    <property type="entry name" value="DNA_Adenine_Mtase"/>
</dbReference>
<proteinExistence type="inferred from homology"/>
<evidence type="ECO:0000256" key="5">
    <source>
        <dbReference type="ARBA" id="ARBA00022691"/>
    </source>
</evidence>
<evidence type="ECO:0000259" key="8">
    <source>
        <dbReference type="Pfam" id="PF02384"/>
    </source>
</evidence>
<protein>
    <recommendedName>
        <fullName evidence="2">site-specific DNA-methyltransferase (adenine-specific)</fullName>
        <ecNumber evidence="2">2.1.1.72</ecNumber>
    </recommendedName>
</protein>
<keyword evidence="6" id="KW-0680">Restriction system</keyword>
<feature type="domain" description="DNA methylase adenine-specific" evidence="8">
    <location>
        <begin position="72"/>
        <end position="190"/>
    </location>
</feature>
<dbReference type="EC" id="2.1.1.72" evidence="2"/>
<dbReference type="Pfam" id="PF02384">
    <property type="entry name" value="N6_Mtase"/>
    <property type="match status" value="1"/>
</dbReference>